<organism evidence="8 9">
    <name type="scientific">Isoalcanivorax beigongshangi</name>
    <dbReference type="NCBI Taxonomy" id="3238810"/>
    <lineage>
        <taxon>Bacteria</taxon>
        <taxon>Pseudomonadati</taxon>
        <taxon>Pseudomonadota</taxon>
        <taxon>Gammaproteobacteria</taxon>
        <taxon>Oceanospirillales</taxon>
        <taxon>Alcanivoracaceae</taxon>
        <taxon>Isoalcanivorax</taxon>
    </lineage>
</organism>
<dbReference type="PANTHER" id="PTHR47371">
    <property type="entry name" value="LIPOTEICHOIC ACID SYNTHASE"/>
    <property type="match status" value="1"/>
</dbReference>
<dbReference type="Gene3D" id="3.40.720.10">
    <property type="entry name" value="Alkaline Phosphatase, subunit A"/>
    <property type="match status" value="1"/>
</dbReference>
<evidence type="ECO:0000313" key="9">
    <source>
        <dbReference type="Proteomes" id="UP001562065"/>
    </source>
</evidence>
<sequence>MHWISYLWERARPLLLVLGAGVLFFALLRGALLLLYPAHFDSLTAAGLWQGFSQGVRFDLSVLVLFTAPMLLALAIPLRWGDSIRWRRFWLLLAGVPMLALWLLGFGDLGYFGEVGRHLGNELLTLGSEIGLFWNIAMESRRAEALALLIMVALFPLLWWFAVVRPGSRPLKRSVGLVPRVLVSLVLVAGCVMASRGLQLEGKPVSVIDAYVSGNEQISNLTLNGAFSAVNASLHSQPRTPRYFSPEALAAARVQYGVTGDNPFFKHYPDNQPSGRNVVVILLEGWSYRYLDGLAGSQHGATPFMDSLAQQSWVFDRFYAAGQRSIQGLQAVLTGIPLLPGNPWLGHGLELTNMTRIGALAGQAGYRTLMMQSSPRRSLRVDSVARSLGFAEYYGQEDVPLRRDYGNEAPRYGWDYDSLMFFKDQLDRLHAGGEPFFGFLFTGTTHEPFADPGAEFHVAPHDRRGLNGFLNTMRYTDWALEQFMAAAQDSDWFANTTFIFTADHEWGGDGQDTADMFHIPLIIHAPGQVPSARTDRLASQYDLLPTMVDVMGLAQPFSALGDSLLRPDESPDAWITQGDMLGVIEDGVLLRHTPAGRFDVQPAEVQDDLLHRAEHRLLLLYQLAAERLGRNLWVSEE</sequence>
<dbReference type="GO" id="GO:0016740">
    <property type="term" value="F:transferase activity"/>
    <property type="evidence" value="ECO:0007669"/>
    <property type="project" value="UniProtKB-KW"/>
</dbReference>
<gene>
    <name evidence="8" type="ORF">AB5I84_01575</name>
</gene>
<evidence type="ECO:0000259" key="7">
    <source>
        <dbReference type="Pfam" id="PF00884"/>
    </source>
</evidence>
<keyword evidence="8" id="KW-0808">Transferase</keyword>
<feature type="transmembrane region" description="Helical" evidence="6">
    <location>
        <begin position="177"/>
        <end position="198"/>
    </location>
</feature>
<accession>A0ABV4ADB6</accession>
<dbReference type="EMBL" id="JBGCUO010000001">
    <property type="protein sequence ID" value="MEY1660834.1"/>
    <property type="molecule type" value="Genomic_DNA"/>
</dbReference>
<evidence type="ECO:0000256" key="3">
    <source>
        <dbReference type="ARBA" id="ARBA00022692"/>
    </source>
</evidence>
<evidence type="ECO:0000256" key="4">
    <source>
        <dbReference type="ARBA" id="ARBA00022989"/>
    </source>
</evidence>
<dbReference type="PANTHER" id="PTHR47371:SF3">
    <property type="entry name" value="PHOSPHOGLYCEROL TRANSFERASE I"/>
    <property type="match status" value="1"/>
</dbReference>
<feature type="domain" description="Sulfatase N-terminal" evidence="7">
    <location>
        <begin position="276"/>
        <end position="552"/>
    </location>
</feature>
<evidence type="ECO:0000256" key="6">
    <source>
        <dbReference type="SAM" id="Phobius"/>
    </source>
</evidence>
<evidence type="ECO:0000256" key="5">
    <source>
        <dbReference type="ARBA" id="ARBA00023136"/>
    </source>
</evidence>
<dbReference type="InterPro" id="IPR017850">
    <property type="entry name" value="Alkaline_phosphatase_core_sf"/>
</dbReference>
<dbReference type="InterPro" id="IPR000917">
    <property type="entry name" value="Sulfatase_N"/>
</dbReference>
<keyword evidence="9" id="KW-1185">Reference proteome</keyword>
<dbReference type="CDD" id="cd16015">
    <property type="entry name" value="LTA_synthase"/>
    <property type="match status" value="1"/>
</dbReference>
<feature type="transmembrane region" description="Helical" evidence="6">
    <location>
        <begin position="58"/>
        <end position="78"/>
    </location>
</feature>
<dbReference type="SUPFAM" id="SSF53649">
    <property type="entry name" value="Alkaline phosphatase-like"/>
    <property type="match status" value="1"/>
</dbReference>
<dbReference type="Pfam" id="PF00884">
    <property type="entry name" value="Sulfatase"/>
    <property type="match status" value="1"/>
</dbReference>
<proteinExistence type="predicted"/>
<dbReference type="InterPro" id="IPR050448">
    <property type="entry name" value="OpgB/LTA_synthase_biosynth"/>
</dbReference>
<keyword evidence="5 6" id="KW-0472">Membrane</keyword>
<keyword evidence="3 6" id="KW-0812">Transmembrane</keyword>
<name>A0ABV4ADB6_9GAMM</name>
<evidence type="ECO:0000313" key="8">
    <source>
        <dbReference type="EMBL" id="MEY1660834.1"/>
    </source>
</evidence>
<comment type="caution">
    <text evidence="8">The sequence shown here is derived from an EMBL/GenBank/DDBJ whole genome shotgun (WGS) entry which is preliminary data.</text>
</comment>
<keyword evidence="4 6" id="KW-1133">Transmembrane helix</keyword>
<reference evidence="8 9" key="1">
    <citation type="submission" date="2024-07" db="EMBL/GenBank/DDBJ databases">
        <authorList>
            <person name="Ren Q."/>
        </authorList>
    </citation>
    <scope>NUCLEOTIDE SEQUENCE [LARGE SCALE GENOMIC DNA]</scope>
    <source>
        <strain evidence="8 9">REN37</strain>
    </source>
</reference>
<feature type="transmembrane region" description="Helical" evidence="6">
    <location>
        <begin position="90"/>
        <end position="112"/>
    </location>
</feature>
<comment type="subcellular location">
    <subcellularLocation>
        <location evidence="1">Cell membrane</location>
        <topology evidence="1">Multi-pass membrane protein</topology>
    </subcellularLocation>
</comment>
<dbReference type="Proteomes" id="UP001562065">
    <property type="component" value="Unassembled WGS sequence"/>
</dbReference>
<keyword evidence="2" id="KW-1003">Cell membrane</keyword>
<evidence type="ECO:0000256" key="2">
    <source>
        <dbReference type="ARBA" id="ARBA00022475"/>
    </source>
</evidence>
<dbReference type="RefSeq" id="WP_369454076.1">
    <property type="nucleotide sequence ID" value="NZ_JBGCUO010000001.1"/>
</dbReference>
<feature type="transmembrane region" description="Helical" evidence="6">
    <location>
        <begin position="14"/>
        <end position="38"/>
    </location>
</feature>
<feature type="transmembrane region" description="Helical" evidence="6">
    <location>
        <begin position="145"/>
        <end position="165"/>
    </location>
</feature>
<dbReference type="EC" id="2.7.8.-" evidence="8"/>
<protein>
    <submittedName>
        <fullName evidence="8">LTA synthase family protein</fullName>
        <ecNumber evidence="8">2.7.8.-</ecNumber>
    </submittedName>
</protein>
<evidence type="ECO:0000256" key="1">
    <source>
        <dbReference type="ARBA" id="ARBA00004651"/>
    </source>
</evidence>